<evidence type="ECO:0000313" key="2">
    <source>
        <dbReference type="EMBL" id="EXG83250.1"/>
    </source>
</evidence>
<keyword evidence="1" id="KW-1133">Transmembrane helix</keyword>
<dbReference type="HOGENOM" id="CLU_081833_1_0_9"/>
<name>A0A010YSX9_9BACL</name>
<dbReference type="Proteomes" id="UP000053380">
    <property type="component" value="Unassembled WGS sequence"/>
</dbReference>
<sequence length="243" mass="27659">MNQLKSMQYPWKLYMWLVLLLLTVIDLAVLLDIRNGAGGRPYRFMLWNFFLAWIPVAAAAGLDGLSLLRKGAARTVLLGLGGLTWLFFLPNATYLLTDLLHVFRIYSFDPQDRYWGDIGFWRHLLPMLLASMLGLLIACAALHSVHRLVERAFGWVNGMVFACAVLLLSSFGVYMGRFVRWNSWDVIGNPLMLVKDMRDLFSDPEWVRHLILFGGGILALQAGMYAVLYLFAKMNPGEKEHES</sequence>
<dbReference type="Pfam" id="PF07099">
    <property type="entry name" value="DUF1361"/>
    <property type="match status" value="1"/>
</dbReference>
<feature type="transmembrane region" description="Helical" evidence="1">
    <location>
        <begin position="45"/>
        <end position="65"/>
    </location>
</feature>
<comment type="caution">
    <text evidence="2">The sequence shown here is derived from an EMBL/GenBank/DDBJ whole genome shotgun (WGS) entry which is preliminary data.</text>
</comment>
<protein>
    <submittedName>
        <fullName evidence="2">Putative membrane protein</fullName>
    </submittedName>
</protein>
<gene>
    <name evidence="2" type="ORF">SacsacDRAFT_0215</name>
</gene>
<reference evidence="2 3" key="1">
    <citation type="submission" date="2013-07" db="EMBL/GenBank/DDBJ databases">
        <authorList>
            <consortium name="DOE Joint Genome Institute"/>
            <person name="Anderson I."/>
            <person name="Huntemann M."/>
            <person name="Han J."/>
            <person name="Chen A."/>
            <person name="Kyrpides N."/>
            <person name="Mavromatis K."/>
            <person name="Markowitz V."/>
            <person name="Palaniappan K."/>
            <person name="Ivanova N."/>
            <person name="Schaumberg A."/>
            <person name="Pati A."/>
            <person name="Liolios K."/>
            <person name="Nordberg H.P."/>
            <person name="Cantor M.N."/>
            <person name="Hua S.X."/>
            <person name="Woyke T."/>
        </authorList>
    </citation>
    <scope>NUCLEOTIDE SEQUENCE [LARGE SCALE GENOMIC DNA]</scope>
    <source>
        <strain evidence="2 3">DSM 19268</strain>
    </source>
</reference>
<evidence type="ECO:0000256" key="1">
    <source>
        <dbReference type="SAM" id="Phobius"/>
    </source>
</evidence>
<accession>A0A010YSX9</accession>
<organism evidence="2 3">
    <name type="scientific">Saccharibacillus sacchari DSM 19268</name>
    <dbReference type="NCBI Taxonomy" id="915437"/>
    <lineage>
        <taxon>Bacteria</taxon>
        <taxon>Bacillati</taxon>
        <taxon>Bacillota</taxon>
        <taxon>Bacilli</taxon>
        <taxon>Bacillales</taxon>
        <taxon>Paenibacillaceae</taxon>
        <taxon>Saccharibacillus</taxon>
    </lineage>
</organism>
<feature type="transmembrane region" description="Helical" evidence="1">
    <location>
        <begin position="206"/>
        <end position="231"/>
    </location>
</feature>
<keyword evidence="1" id="KW-0812">Transmembrane</keyword>
<feature type="transmembrane region" description="Helical" evidence="1">
    <location>
        <begin position="154"/>
        <end position="175"/>
    </location>
</feature>
<keyword evidence="1" id="KW-0472">Membrane</keyword>
<dbReference type="OrthoDB" id="4540541at2"/>
<feature type="transmembrane region" description="Helical" evidence="1">
    <location>
        <begin position="12"/>
        <end position="33"/>
    </location>
</feature>
<dbReference type="InterPro" id="IPR009793">
    <property type="entry name" value="DUF1361"/>
</dbReference>
<dbReference type="EMBL" id="JFBU01000001">
    <property type="protein sequence ID" value="EXG83250.1"/>
    <property type="molecule type" value="Genomic_DNA"/>
</dbReference>
<feature type="transmembrane region" description="Helical" evidence="1">
    <location>
        <begin position="123"/>
        <end position="142"/>
    </location>
</feature>
<evidence type="ECO:0000313" key="3">
    <source>
        <dbReference type="Proteomes" id="UP000053380"/>
    </source>
</evidence>
<proteinExistence type="predicted"/>
<dbReference type="AlphaFoldDB" id="A0A010YSX9"/>
<feature type="transmembrane region" description="Helical" evidence="1">
    <location>
        <begin position="77"/>
        <end position="103"/>
    </location>
</feature>
<dbReference type="RefSeq" id="WP_084777857.1">
    <property type="nucleotide sequence ID" value="NZ_KK073875.1"/>
</dbReference>
<keyword evidence="3" id="KW-1185">Reference proteome</keyword>